<dbReference type="EMBL" id="FCOX02000010">
    <property type="protein sequence ID" value="SAK67295.1"/>
    <property type="molecule type" value="Genomic_DNA"/>
</dbReference>
<dbReference type="AlphaFoldDB" id="A0A158BB42"/>
<gene>
    <name evidence="1" type="ORF">AWB78_02473</name>
</gene>
<proteinExistence type="predicted"/>
<accession>A0A158BB42</accession>
<keyword evidence="2" id="KW-1185">Reference proteome</keyword>
<evidence type="ECO:0000313" key="1">
    <source>
        <dbReference type="EMBL" id="SAK67295.1"/>
    </source>
</evidence>
<reference evidence="1" key="1">
    <citation type="submission" date="2016-01" db="EMBL/GenBank/DDBJ databases">
        <authorList>
            <person name="Peeters C."/>
        </authorList>
    </citation>
    <scope>NUCLEOTIDE SEQUENCE</scope>
    <source>
        <strain evidence="1">LMG 29321</strain>
    </source>
</reference>
<name>A0A158BB42_9BURK</name>
<evidence type="ECO:0000313" key="2">
    <source>
        <dbReference type="Proteomes" id="UP000071859"/>
    </source>
</evidence>
<comment type="caution">
    <text evidence="1">The sequence shown here is derived from an EMBL/GenBank/DDBJ whole genome shotgun (WGS) entry which is preliminary data.</text>
</comment>
<sequence>MPIVKIKAISKQKLPSPLMTRKWIEAWSAAVGGAWAGPNYDDNECTVTFDTIGIAVASPVVQATIESYNETHLGNDTISVSIH</sequence>
<dbReference type="Proteomes" id="UP000071859">
    <property type="component" value="Unassembled WGS sequence"/>
</dbReference>
<organism evidence="1 2">
    <name type="scientific">Caballeronia calidae</name>
    <dbReference type="NCBI Taxonomy" id="1777139"/>
    <lineage>
        <taxon>Bacteria</taxon>
        <taxon>Pseudomonadati</taxon>
        <taxon>Pseudomonadota</taxon>
        <taxon>Betaproteobacteria</taxon>
        <taxon>Burkholderiales</taxon>
        <taxon>Burkholderiaceae</taxon>
        <taxon>Caballeronia</taxon>
    </lineage>
</organism>
<protein>
    <submittedName>
        <fullName evidence="1">Uncharacterized protein</fullName>
    </submittedName>
</protein>
<dbReference type="OrthoDB" id="9892262at2"/>
<dbReference type="RefSeq" id="WP_062604811.1">
    <property type="nucleotide sequence ID" value="NZ_FCOX02000010.1"/>
</dbReference>